<name>A0A0F9NMW5_9ZZZZ</name>
<proteinExistence type="predicted"/>
<reference evidence="1" key="1">
    <citation type="journal article" date="2015" name="Nature">
        <title>Complex archaea that bridge the gap between prokaryotes and eukaryotes.</title>
        <authorList>
            <person name="Spang A."/>
            <person name="Saw J.H."/>
            <person name="Jorgensen S.L."/>
            <person name="Zaremba-Niedzwiedzka K."/>
            <person name="Martijn J."/>
            <person name="Lind A.E."/>
            <person name="van Eijk R."/>
            <person name="Schleper C."/>
            <person name="Guy L."/>
            <person name="Ettema T.J."/>
        </authorList>
    </citation>
    <scope>NUCLEOTIDE SEQUENCE</scope>
</reference>
<dbReference type="EMBL" id="LAZR01003929">
    <property type="protein sequence ID" value="KKN13382.1"/>
    <property type="molecule type" value="Genomic_DNA"/>
</dbReference>
<comment type="caution">
    <text evidence="1">The sequence shown here is derived from an EMBL/GenBank/DDBJ whole genome shotgun (WGS) entry which is preliminary data.</text>
</comment>
<gene>
    <name evidence="1" type="ORF">LCGC14_1007010</name>
</gene>
<evidence type="ECO:0000313" key="1">
    <source>
        <dbReference type="EMBL" id="KKN13382.1"/>
    </source>
</evidence>
<organism evidence="1">
    <name type="scientific">marine sediment metagenome</name>
    <dbReference type="NCBI Taxonomy" id="412755"/>
    <lineage>
        <taxon>unclassified sequences</taxon>
        <taxon>metagenomes</taxon>
        <taxon>ecological metagenomes</taxon>
    </lineage>
</organism>
<accession>A0A0F9NMW5</accession>
<protein>
    <submittedName>
        <fullName evidence="1">Uncharacterized protein</fullName>
    </submittedName>
</protein>
<dbReference type="AlphaFoldDB" id="A0A0F9NMW5"/>
<sequence length="97" mass="11368">MNEKTETQKFFESSSGKIILRNRMASLKLNMPFIKVFGVRLKTFWEGNILGFDIIAFDEFLKTRKDESTQQAIFRQFGQDGVNIVRELLGMKRETTR</sequence>